<accession>A0ABR1JY26</accession>
<feature type="compositionally biased region" description="Low complexity" evidence="1">
    <location>
        <begin position="55"/>
        <end position="74"/>
    </location>
</feature>
<dbReference type="Proteomes" id="UP001498398">
    <property type="component" value="Unassembled WGS sequence"/>
</dbReference>
<proteinExistence type="predicted"/>
<feature type="region of interest" description="Disordered" evidence="1">
    <location>
        <begin position="1"/>
        <end position="75"/>
    </location>
</feature>
<reference evidence="2 3" key="1">
    <citation type="submission" date="2024-01" db="EMBL/GenBank/DDBJ databases">
        <title>A draft genome for the cacao thread blight pathogen Marasmiellus scandens.</title>
        <authorList>
            <person name="Baruah I.K."/>
            <person name="Leung J."/>
            <person name="Bukari Y."/>
            <person name="Amoako-Attah I."/>
            <person name="Meinhardt L.W."/>
            <person name="Bailey B.A."/>
            <person name="Cohen S.P."/>
        </authorList>
    </citation>
    <scope>NUCLEOTIDE SEQUENCE [LARGE SCALE GENOMIC DNA]</scope>
    <source>
        <strain evidence="2 3">GH-19</strain>
    </source>
</reference>
<evidence type="ECO:0000313" key="3">
    <source>
        <dbReference type="Proteomes" id="UP001498398"/>
    </source>
</evidence>
<keyword evidence="3" id="KW-1185">Reference proteome</keyword>
<feature type="compositionally biased region" description="Pro residues" evidence="1">
    <location>
        <begin position="14"/>
        <end position="27"/>
    </location>
</feature>
<evidence type="ECO:0000256" key="1">
    <source>
        <dbReference type="SAM" id="MobiDB-lite"/>
    </source>
</evidence>
<evidence type="ECO:0000313" key="2">
    <source>
        <dbReference type="EMBL" id="KAK7466395.1"/>
    </source>
</evidence>
<comment type="caution">
    <text evidence="2">The sequence shown here is derived from an EMBL/GenBank/DDBJ whole genome shotgun (WGS) entry which is preliminary data.</text>
</comment>
<sequence>MPAFCFRFSTQKVQPPPTRRPPSPPRPLIRKETLSTGWCHVHSSSSREPHRGNNSMHSRVSSVPSSFDSESQPSHRLPIRRRFVLLWKRINTPTTPRRSLRFSFLPPGFEAVAAPSSVASNSSRRRSGWSAFPRYDIMRHS</sequence>
<organism evidence="2 3">
    <name type="scientific">Marasmiellus scandens</name>
    <dbReference type="NCBI Taxonomy" id="2682957"/>
    <lineage>
        <taxon>Eukaryota</taxon>
        <taxon>Fungi</taxon>
        <taxon>Dikarya</taxon>
        <taxon>Basidiomycota</taxon>
        <taxon>Agaricomycotina</taxon>
        <taxon>Agaricomycetes</taxon>
        <taxon>Agaricomycetidae</taxon>
        <taxon>Agaricales</taxon>
        <taxon>Marasmiineae</taxon>
        <taxon>Omphalotaceae</taxon>
        <taxon>Marasmiellus</taxon>
    </lineage>
</organism>
<gene>
    <name evidence="2" type="ORF">VKT23_005118</name>
</gene>
<name>A0ABR1JY26_9AGAR</name>
<dbReference type="EMBL" id="JBANRG010000005">
    <property type="protein sequence ID" value="KAK7466395.1"/>
    <property type="molecule type" value="Genomic_DNA"/>
</dbReference>
<protein>
    <submittedName>
        <fullName evidence="2">Uncharacterized protein</fullName>
    </submittedName>
</protein>